<protein>
    <submittedName>
        <fullName evidence="1">Uncharacterized protein</fullName>
    </submittedName>
</protein>
<comment type="caution">
    <text evidence="1">The sequence shown here is derived from an EMBL/GenBank/DDBJ whole genome shotgun (WGS) entry which is preliminary data.</text>
</comment>
<dbReference type="EMBL" id="LNQE01001600">
    <property type="protein sequence ID" value="KUG14956.1"/>
    <property type="molecule type" value="Genomic_DNA"/>
</dbReference>
<sequence>MAEENPSFTDESNQGEEELYDLLIPPGVPRKMIIEIAEKFGVELANRKERMFFANMGGDERELLAFRGRKEVLEELHPYMMSELRKFVGDESPD</sequence>
<name>A0A0W8F265_9ZZZZ</name>
<gene>
    <name evidence="1" type="ORF">ASZ90_015395</name>
</gene>
<organism evidence="1">
    <name type="scientific">hydrocarbon metagenome</name>
    <dbReference type="NCBI Taxonomy" id="938273"/>
    <lineage>
        <taxon>unclassified sequences</taxon>
        <taxon>metagenomes</taxon>
        <taxon>ecological metagenomes</taxon>
    </lineage>
</organism>
<reference evidence="1" key="1">
    <citation type="journal article" date="2015" name="Proc. Natl. Acad. Sci. U.S.A.">
        <title>Networks of energetic and metabolic interactions define dynamics in microbial communities.</title>
        <authorList>
            <person name="Embree M."/>
            <person name="Liu J.K."/>
            <person name="Al-Bassam M.M."/>
            <person name="Zengler K."/>
        </authorList>
    </citation>
    <scope>NUCLEOTIDE SEQUENCE</scope>
</reference>
<accession>A0A0W8F265</accession>
<proteinExistence type="predicted"/>
<dbReference type="AlphaFoldDB" id="A0A0W8F265"/>
<evidence type="ECO:0000313" key="1">
    <source>
        <dbReference type="EMBL" id="KUG14956.1"/>
    </source>
</evidence>